<dbReference type="EMBL" id="CP001139">
    <property type="protein sequence ID" value="ACH64938.1"/>
    <property type="molecule type" value="Genomic_DNA"/>
</dbReference>
<name>B5FFU8_ALIFM</name>
<proteinExistence type="predicted"/>
<dbReference type="RefSeq" id="WP_012532716.1">
    <property type="nucleotide sequence ID" value="NC_011184.1"/>
</dbReference>
<dbReference type="Gene3D" id="1.50.10.20">
    <property type="match status" value="1"/>
</dbReference>
<evidence type="ECO:0000313" key="2">
    <source>
        <dbReference type="Proteomes" id="UP000001857"/>
    </source>
</evidence>
<dbReference type="AlphaFoldDB" id="B5FFU8"/>
<dbReference type="GO" id="GO:0005975">
    <property type="term" value="P:carbohydrate metabolic process"/>
    <property type="evidence" value="ECO:0007669"/>
    <property type="project" value="InterPro"/>
</dbReference>
<dbReference type="Proteomes" id="UP000001857">
    <property type="component" value="Chromosome I"/>
</dbReference>
<reference evidence="1 2" key="2">
    <citation type="journal article" date="2009" name="Nature">
        <title>A single regulatory gene is sufficient to alter bacterial host range.</title>
        <authorList>
            <person name="Mandel M.J."/>
            <person name="Wollenberg M.S."/>
            <person name="Stabb E.V."/>
            <person name="Visick K.L."/>
            <person name="Ruby E.G."/>
        </authorList>
    </citation>
    <scope>NUCLEOTIDE SEQUENCE [LARGE SCALE GENOMIC DNA]</scope>
    <source>
        <strain evidence="1 2">MJ11</strain>
    </source>
</reference>
<protein>
    <submittedName>
        <fullName evidence="1">Uncharacterized protein</fullName>
    </submittedName>
</protein>
<accession>B5FFU8</accession>
<gene>
    <name evidence="1" type="ordered locus">VFMJ11_0164</name>
</gene>
<dbReference type="SUPFAM" id="SSF48208">
    <property type="entry name" value="Six-hairpin glycosidases"/>
    <property type="match status" value="1"/>
</dbReference>
<dbReference type="HOGENOM" id="CLU_700098_0_0_6"/>
<reference evidence="2" key="1">
    <citation type="submission" date="2008-08" db="EMBL/GenBank/DDBJ databases">
        <title>Complete sequence of Vibrio fischeri strain MJ11.</title>
        <authorList>
            <person name="Mandel M.J."/>
            <person name="Stabb E.V."/>
            <person name="Ruby E.G."/>
            <person name="Ferriera S."/>
            <person name="Johnson J."/>
            <person name="Kravitz S."/>
            <person name="Beeson K."/>
            <person name="Sutton G."/>
            <person name="Rogers Y.-H."/>
            <person name="Friedman R."/>
            <person name="Frazier M."/>
            <person name="Venter J.C."/>
        </authorList>
    </citation>
    <scope>NUCLEOTIDE SEQUENCE [LARGE SCALE GENOMIC DNA]</scope>
    <source>
        <strain evidence="2">MJ11</strain>
    </source>
</reference>
<organism evidence="1 2">
    <name type="scientific">Aliivibrio fischeri (strain MJ11)</name>
    <name type="common">Vibrio fischeri</name>
    <dbReference type="NCBI Taxonomy" id="388396"/>
    <lineage>
        <taxon>Bacteria</taxon>
        <taxon>Pseudomonadati</taxon>
        <taxon>Pseudomonadota</taxon>
        <taxon>Gammaproteobacteria</taxon>
        <taxon>Vibrionales</taxon>
        <taxon>Vibrionaceae</taxon>
        <taxon>Aliivibrio</taxon>
    </lineage>
</organism>
<dbReference type="KEGG" id="vfm:VFMJ11_0164"/>
<dbReference type="InterPro" id="IPR008928">
    <property type="entry name" value="6-hairpin_glycosidase_sf"/>
</dbReference>
<evidence type="ECO:0000313" key="1">
    <source>
        <dbReference type="EMBL" id="ACH64938.1"/>
    </source>
</evidence>
<sequence length="394" mass="45939">MFKVRKLAKKIYKKVFPIIYVEHCSQTLYEVLLFAINIYNNERNDKNLKRINLCVDNLISIQRKDGGFDIGYDFYFGYYHYKGESTAPETLSIVALIKAFEITNDERTKSAIERGVRWILNNEEQVDKDRSYIPYGPYSTRDVVVYNGTSFAQAPVAMWAKITNDVALYGLSKRLNHYLLDKLEFNSLGGYIKYNDPHENTLPEDREKIDYYHLAQQAEMHYLSYMYTSDKAALELCKGFWKTIYTLYKVDVVIPYLNNNQFDNQVHLWGYSSCISALIDAFDYYGDEKYINAAYDIKNWIMSKAFVSHYFFPVVDNSGAPVDMNIYPRSDAWVIASIAKLKLYNPSMLKNLESKSILKCYEQIENNEFSGKENHATNLYRFKLMNVAKSILGK</sequence>